<dbReference type="KEGG" id="hbs:IPV69_15040"/>
<dbReference type="PROSITE" id="PS50966">
    <property type="entry name" value="ZF_SWIM"/>
    <property type="match status" value="1"/>
</dbReference>
<dbReference type="GO" id="GO:0016787">
    <property type="term" value="F:hydrolase activity"/>
    <property type="evidence" value="ECO:0007669"/>
    <property type="project" value="UniProtKB-KW"/>
</dbReference>
<keyword evidence="8" id="KW-1185">Reference proteome</keyword>
<dbReference type="SMART" id="SM00490">
    <property type="entry name" value="HELICc"/>
    <property type="match status" value="1"/>
</dbReference>
<dbReference type="InterPro" id="IPR038718">
    <property type="entry name" value="SNF2-like_sf"/>
</dbReference>
<feature type="region of interest" description="Disordered" evidence="3">
    <location>
        <begin position="376"/>
        <end position="407"/>
    </location>
</feature>
<dbReference type="InterPro" id="IPR014001">
    <property type="entry name" value="Helicase_ATP-bd"/>
</dbReference>
<proteinExistence type="predicted"/>
<organism evidence="7 8">
    <name type="scientific">Humisphaera borealis</name>
    <dbReference type="NCBI Taxonomy" id="2807512"/>
    <lineage>
        <taxon>Bacteria</taxon>
        <taxon>Pseudomonadati</taxon>
        <taxon>Planctomycetota</taxon>
        <taxon>Phycisphaerae</taxon>
        <taxon>Tepidisphaerales</taxon>
        <taxon>Tepidisphaeraceae</taxon>
        <taxon>Humisphaera</taxon>
    </lineage>
</organism>
<protein>
    <submittedName>
        <fullName evidence="7">SNF2 helicase associated domain-containing protein</fullName>
    </submittedName>
</protein>
<evidence type="ECO:0000256" key="2">
    <source>
        <dbReference type="PROSITE-ProRule" id="PRU00325"/>
    </source>
</evidence>
<feature type="compositionally biased region" description="Polar residues" evidence="3">
    <location>
        <begin position="161"/>
        <end position="174"/>
    </location>
</feature>
<evidence type="ECO:0000313" key="8">
    <source>
        <dbReference type="Proteomes" id="UP000593765"/>
    </source>
</evidence>
<feature type="domain" description="SWIM-type" evidence="4">
    <location>
        <begin position="48"/>
        <end position="85"/>
    </location>
</feature>
<feature type="region of interest" description="Disordered" evidence="3">
    <location>
        <begin position="161"/>
        <end position="181"/>
    </location>
</feature>
<dbReference type="GO" id="GO:0008270">
    <property type="term" value="F:zinc ion binding"/>
    <property type="evidence" value="ECO:0007669"/>
    <property type="project" value="UniProtKB-KW"/>
</dbReference>
<dbReference type="RefSeq" id="WP_206290510.1">
    <property type="nucleotide sequence ID" value="NZ_CP063458.1"/>
</dbReference>
<dbReference type="InterPro" id="IPR007527">
    <property type="entry name" value="Znf_SWIM"/>
</dbReference>
<keyword evidence="2" id="KW-0862">Zinc</keyword>
<feature type="domain" description="Helicase C-terminal" evidence="6">
    <location>
        <begin position="1056"/>
        <end position="1208"/>
    </location>
</feature>
<dbReference type="GO" id="GO:0005524">
    <property type="term" value="F:ATP binding"/>
    <property type="evidence" value="ECO:0007669"/>
    <property type="project" value="InterPro"/>
</dbReference>
<feature type="compositionally biased region" description="Acidic residues" evidence="3">
    <location>
        <begin position="377"/>
        <end position="395"/>
    </location>
</feature>
<dbReference type="SUPFAM" id="SSF52540">
    <property type="entry name" value="P-loop containing nucleoside triphosphate hydrolases"/>
    <property type="match status" value="2"/>
</dbReference>
<dbReference type="InterPro" id="IPR049730">
    <property type="entry name" value="SNF2/RAD54-like_C"/>
</dbReference>
<dbReference type="Pfam" id="PF00271">
    <property type="entry name" value="Helicase_C"/>
    <property type="match status" value="1"/>
</dbReference>
<name>A0A7M2WR21_9BACT</name>
<dbReference type="Pfam" id="PF08455">
    <property type="entry name" value="SNF2_assoc"/>
    <property type="match status" value="1"/>
</dbReference>
<gene>
    <name evidence="7" type="ORF">IPV69_15040</name>
</gene>
<dbReference type="InterPro" id="IPR013663">
    <property type="entry name" value="Helicase_SWF/SNF/SWI_bac"/>
</dbReference>
<feature type="region of interest" description="Disordered" evidence="3">
    <location>
        <begin position="91"/>
        <end position="147"/>
    </location>
</feature>
<keyword evidence="1" id="KW-0378">Hydrolase</keyword>
<dbReference type="InterPro" id="IPR001650">
    <property type="entry name" value="Helicase_C-like"/>
</dbReference>
<dbReference type="EMBL" id="CP063458">
    <property type="protein sequence ID" value="QOV87602.1"/>
    <property type="molecule type" value="Genomic_DNA"/>
</dbReference>
<dbReference type="Pfam" id="PF04434">
    <property type="entry name" value="SWIM"/>
    <property type="match status" value="1"/>
</dbReference>
<feature type="domain" description="Helicase ATP-binding" evidence="5">
    <location>
        <begin position="759"/>
        <end position="935"/>
    </location>
</feature>
<evidence type="ECO:0000256" key="3">
    <source>
        <dbReference type="SAM" id="MobiDB-lite"/>
    </source>
</evidence>
<sequence>MSVLQDYSHDFPADVKHRGDEYYRQGRVKIIDGDSSFVEGEIEGSRLYRASIDGDHDGITYDCTCEYFDENGPCKHLWALALEANRAQRLPLPPRPVQAPVGDDEEPEMPRVQDDSESADTLEDEDIDGDAPGLPPTRNQQFPPLSDLRRMTPAELLNAMRNGSQNNGVQNTGHQMIGRGNPQGFVRTPDIRNAEDLWKAQLSRLSEAMRMNPVSAPRPLSWPQGRRVLYVIDAEATLDSGLTIQLMHETPKRDGVLERPKPLRLTQSQISQLPDPTDRHLVQLLEGTGRSGYGYYDAPLEMEYEIDPSAYEDILRAVCATGRCRLAPRDGRSLASLSWDEGPPWEFSLRIQPSPGGRYLVLEGALHRQIPLHPDILDSDESVDDEPDIGDDAPADEIATADAGSSAAAVTDASEHVPMQSLALAEPQLLLNGAGLGYVFLNSRISRLQHYDAFPLIAALRSGEKISVPLDKQQELMKTLLKFPRLPKLELPPELDIRQISPEPRPRLKISSASGKAAVAGARDGLIAKLTFDYDGVMIDSGEKKAAIMVEDGQTLIRRNAHREAEFLAELPALGFRDDYNYWNSTRELRLPLNKMPKAVGELTRKGWTVEADGKLYRSAGQVNVSVSSGIDWFELRGDVSFDGMTASLPRLLAALRKGETVIKLDDGTFGLLPEEWLKKYAGIAGMGETEGDHIKFSSRQIGFLDAMLSALPDARFDETFSKARDELMRFSGVEAIEPPATFIGTLRQYQSEGLGWMKFLRKFGFGGVLADDMGLGKTVQVLALLEARRRERVATPDAQGNVPSTLQGTASGPSLVVAPRSLIFNWRQEALKFSPNLRVLDHTAVDRVRSADHFKDYDLVLTTYGTLRRDMSYFRDIRFDYAILDEAQAIKNASSESAKAARLVQADHRLALSGTPVQNHLGELWSLFDYLNPGMMGSVGVFRDLSADAANRDVSARELLARALRPFVLRRTKEQVAKDLPEKLEQTIYCELEKDQRKLYDELRDHYRTSLLDRVAKEGMNKAKIMVLEALLRLRQAACHPGLIDKKRSKEPSAKLETLMERIAEVVDEGHKVLIFSQFTSMLAIVKERLDDQKFVYEYLDGRTKDRQAHVDRFQSDPDCKLFLISLKAGGVGLNLTAADYVFLLDPWWNPAVEAQAIDRAHRIGQDKRVFAYRLIAKDTVEEKVVQLQQSKRELADAIINADNSLIRGLSREDLEMLLS</sequence>
<evidence type="ECO:0000259" key="5">
    <source>
        <dbReference type="PROSITE" id="PS51192"/>
    </source>
</evidence>
<evidence type="ECO:0000259" key="4">
    <source>
        <dbReference type="PROSITE" id="PS50966"/>
    </source>
</evidence>
<dbReference type="Pfam" id="PF00176">
    <property type="entry name" value="SNF2-rel_dom"/>
    <property type="match status" value="1"/>
</dbReference>
<accession>A0A7M2WR21</accession>
<dbReference type="InterPro" id="IPR027417">
    <property type="entry name" value="P-loop_NTPase"/>
</dbReference>
<evidence type="ECO:0000313" key="7">
    <source>
        <dbReference type="EMBL" id="QOV87602.1"/>
    </source>
</evidence>
<reference evidence="7 8" key="1">
    <citation type="submission" date="2020-10" db="EMBL/GenBank/DDBJ databases">
        <title>Wide distribution of Phycisphaera-like planctomycetes from WD2101 soil group in peatlands and genome analysis of the first cultivated representative.</title>
        <authorList>
            <person name="Dedysh S.N."/>
            <person name="Beletsky A.V."/>
            <person name="Ivanova A."/>
            <person name="Kulichevskaya I.S."/>
            <person name="Suzina N.E."/>
            <person name="Philippov D.A."/>
            <person name="Rakitin A.L."/>
            <person name="Mardanov A.V."/>
            <person name="Ravin N.V."/>
        </authorList>
    </citation>
    <scope>NUCLEOTIDE SEQUENCE [LARGE SCALE GENOMIC DNA]</scope>
    <source>
        <strain evidence="7 8">M1803</strain>
    </source>
</reference>
<dbReference type="InterPro" id="IPR000330">
    <property type="entry name" value="SNF2_N"/>
</dbReference>
<dbReference type="PROSITE" id="PS51194">
    <property type="entry name" value="HELICASE_CTER"/>
    <property type="match status" value="1"/>
</dbReference>
<dbReference type="Gene3D" id="3.40.50.300">
    <property type="entry name" value="P-loop containing nucleotide triphosphate hydrolases"/>
    <property type="match status" value="1"/>
</dbReference>
<dbReference type="SMART" id="SM00487">
    <property type="entry name" value="DEXDc"/>
    <property type="match status" value="1"/>
</dbReference>
<evidence type="ECO:0000256" key="1">
    <source>
        <dbReference type="ARBA" id="ARBA00022801"/>
    </source>
</evidence>
<dbReference type="Gene3D" id="3.40.50.10810">
    <property type="entry name" value="Tandem AAA-ATPase domain"/>
    <property type="match status" value="1"/>
</dbReference>
<evidence type="ECO:0000259" key="6">
    <source>
        <dbReference type="PROSITE" id="PS51194"/>
    </source>
</evidence>
<dbReference type="PROSITE" id="PS51192">
    <property type="entry name" value="HELICASE_ATP_BIND_1"/>
    <property type="match status" value="1"/>
</dbReference>
<keyword evidence="2" id="KW-0479">Metal-binding</keyword>
<dbReference type="Proteomes" id="UP000593765">
    <property type="component" value="Chromosome"/>
</dbReference>
<dbReference type="AlphaFoldDB" id="A0A7M2WR21"/>
<feature type="compositionally biased region" description="Acidic residues" evidence="3">
    <location>
        <begin position="115"/>
        <end position="129"/>
    </location>
</feature>
<keyword evidence="2" id="KW-0863">Zinc-finger</keyword>
<dbReference type="CDD" id="cd18793">
    <property type="entry name" value="SF2_C_SNF"/>
    <property type="match status" value="1"/>
</dbReference>
<dbReference type="PANTHER" id="PTHR10799">
    <property type="entry name" value="SNF2/RAD54 HELICASE FAMILY"/>
    <property type="match status" value="1"/>
</dbReference>